<feature type="domain" description="PAC" evidence="10">
    <location>
        <begin position="595"/>
        <end position="647"/>
    </location>
</feature>
<dbReference type="SMART" id="SM00387">
    <property type="entry name" value="HATPase_c"/>
    <property type="match status" value="1"/>
</dbReference>
<evidence type="ECO:0000256" key="5">
    <source>
        <dbReference type="ARBA" id="ARBA00022679"/>
    </source>
</evidence>
<name>V6F150_MAGGM</name>
<feature type="domain" description="PAS" evidence="9">
    <location>
        <begin position="522"/>
        <end position="568"/>
    </location>
</feature>
<dbReference type="Pfam" id="PF00512">
    <property type="entry name" value="HisKA"/>
    <property type="match status" value="1"/>
</dbReference>
<dbReference type="Gene3D" id="6.10.340.10">
    <property type="match status" value="1"/>
</dbReference>
<dbReference type="SUPFAM" id="SSF47384">
    <property type="entry name" value="Homodimeric domain of signal transducing histidine kinase"/>
    <property type="match status" value="1"/>
</dbReference>
<dbReference type="eggNOG" id="COG5000">
    <property type="taxonomic scope" value="Bacteria"/>
</dbReference>
<dbReference type="NCBIfam" id="TIGR00229">
    <property type="entry name" value="sensory_box"/>
    <property type="match status" value="2"/>
</dbReference>
<dbReference type="InterPro" id="IPR003661">
    <property type="entry name" value="HisK_dim/P_dom"/>
</dbReference>
<evidence type="ECO:0000256" key="1">
    <source>
        <dbReference type="ARBA" id="ARBA00000085"/>
    </source>
</evidence>
<feature type="domain" description="PAS" evidence="9">
    <location>
        <begin position="400"/>
        <end position="445"/>
    </location>
</feature>
<feature type="domain" description="PAC" evidence="10">
    <location>
        <begin position="473"/>
        <end position="525"/>
    </location>
</feature>
<keyword evidence="6 12" id="KW-0418">Kinase</keyword>
<feature type="domain" description="Histidine kinase" evidence="8">
    <location>
        <begin position="665"/>
        <end position="877"/>
    </location>
</feature>
<dbReference type="GO" id="GO:0000155">
    <property type="term" value="F:phosphorelay sensor kinase activity"/>
    <property type="evidence" value="ECO:0007669"/>
    <property type="project" value="InterPro"/>
</dbReference>
<keyword evidence="7" id="KW-0472">Membrane</keyword>
<keyword evidence="5" id="KW-0808">Transferase</keyword>
<evidence type="ECO:0000256" key="4">
    <source>
        <dbReference type="ARBA" id="ARBA00022553"/>
    </source>
</evidence>
<dbReference type="SMART" id="SM00304">
    <property type="entry name" value="HAMP"/>
    <property type="match status" value="1"/>
</dbReference>
<keyword evidence="7" id="KW-1133">Transmembrane helix</keyword>
<dbReference type="Pfam" id="PF00672">
    <property type="entry name" value="HAMP"/>
    <property type="match status" value="1"/>
</dbReference>
<sequence>MTGHGFDDQGKSLLSPAAKSSASFDSRLGLRVRLGLTVGGLACGLALAIGLLFAELARNHLAERQGQALSGLAAQILDALDRGMFERFREIQILAELDEFRSPATPVDSKRRILERVQSTYQYYAWIGIADLASGQGLVGTQGYLETRDLSKRPWFSEGAKAPYVGDVHDALLLAKLLPNPRGAPIYLLDVATPIRDPDGNVVQVLCGHLHWWWTQDVVNTFNKPTDTQIFLISREGIVLIGTTGNEGEAFSRIAPAGMDLASVNRAGDLLRWQDGTIYLSGFARSQGYQSYPGLGWTIIVRQNESTALALARATRERILWIGGIAGLLGAIVGWQLAGRLAAPIERLSAAAARIGEGALTEPIPLVSGYREVATLARSLSGMVNSLTTEIAERRAAEAQLKLAATVFRSSSEGILITDAANTVVAVNDSFFAITGYRREEILGQRPSILGSGRHGPDFYISMWQTLAATGGWQGEIWNRRKNGEIYPEWLSIKAVSDENGRLANYVAVFRDITDIRKADEAIRKLQRAVEQSPVAIIITDTAANIEYVNPQFTLNTGYSFEDVVGRNPRILRDGGKSDAEYKALWETISSGRTWTGEFCNRRKDGSTYWEEAIIAPIRNAEGGITHYVAIKEDVTARKKAERELMQTLDLVTRQNSELERFAYVAAHDLQEPLRTITAFTQLIERQMSERLTVEEKDWMGLVSSAALRMYSLINDLLIYSRIAADTPLKIIDMGVCCREALDNVRQSLEATGGTVTVEPLPKVHGDHRQMVQLWQNLLGNSIKFHNPLRPLAIRVQAREDGGVWEFSVTDNGIGIEDSEHDMFDLFRRQHTAEKYPGTGIGLTICKRIVMHHGGRIWFQARPNEGCTFFFTIHSSVAVELEGAGGFPETS</sequence>
<dbReference type="InterPro" id="IPR036097">
    <property type="entry name" value="HisK_dim/P_sf"/>
</dbReference>
<evidence type="ECO:0000256" key="7">
    <source>
        <dbReference type="SAM" id="Phobius"/>
    </source>
</evidence>
<keyword evidence="13" id="KW-1185">Reference proteome</keyword>
<dbReference type="InterPro" id="IPR000014">
    <property type="entry name" value="PAS"/>
</dbReference>
<gene>
    <name evidence="12" type="ordered locus">MGMSRv2__1902</name>
</gene>
<dbReference type="InterPro" id="IPR001610">
    <property type="entry name" value="PAC"/>
</dbReference>
<evidence type="ECO:0000259" key="10">
    <source>
        <dbReference type="PROSITE" id="PS50113"/>
    </source>
</evidence>
<dbReference type="KEGG" id="mgy:MGMSRv2__1902"/>
<evidence type="ECO:0000256" key="3">
    <source>
        <dbReference type="ARBA" id="ARBA00012438"/>
    </source>
</evidence>
<dbReference type="Gene3D" id="3.30.450.20">
    <property type="entry name" value="PAS domain"/>
    <property type="match status" value="3"/>
</dbReference>
<evidence type="ECO:0000256" key="2">
    <source>
        <dbReference type="ARBA" id="ARBA00004370"/>
    </source>
</evidence>
<dbReference type="InterPro" id="IPR003660">
    <property type="entry name" value="HAMP_dom"/>
</dbReference>
<dbReference type="PROSITE" id="PS50112">
    <property type="entry name" value="PAS"/>
    <property type="match status" value="2"/>
</dbReference>
<dbReference type="PROSITE" id="PS50113">
    <property type="entry name" value="PAC"/>
    <property type="match status" value="2"/>
</dbReference>
<dbReference type="InterPro" id="IPR052162">
    <property type="entry name" value="Sensor_kinase/Photoreceptor"/>
</dbReference>
<dbReference type="CDD" id="cd00130">
    <property type="entry name" value="PAS"/>
    <property type="match status" value="2"/>
</dbReference>
<dbReference type="SUPFAM" id="SSF158472">
    <property type="entry name" value="HAMP domain-like"/>
    <property type="match status" value="1"/>
</dbReference>
<comment type="subcellular location">
    <subcellularLocation>
        <location evidence="2">Membrane</location>
    </subcellularLocation>
</comment>
<reference evidence="12 13" key="1">
    <citation type="journal article" date="2014" name="Genome Announc.">
        <title>Complete genome sequence of Magnetospirillum gryphiswaldense MSR-1.</title>
        <authorList>
            <person name="Wang X."/>
            <person name="Wang Q."/>
            <person name="Zhang W."/>
            <person name="Wang Y."/>
            <person name="Li L."/>
            <person name="Wen T."/>
            <person name="Zhang T."/>
            <person name="Zhang Y."/>
            <person name="Xu J."/>
            <person name="Hu J."/>
            <person name="Li S."/>
            <person name="Liu L."/>
            <person name="Liu J."/>
            <person name="Jiang W."/>
            <person name="Tian J."/>
            <person name="Li Y."/>
            <person name="Schuler D."/>
            <person name="Wang L."/>
            <person name="Li J."/>
        </authorList>
    </citation>
    <scope>NUCLEOTIDE SEQUENCE [LARGE SCALE GENOMIC DNA]</scope>
    <source>
        <strain evidence="13">DSM 6361 / JCM 21280 / NBRC 15271 / MSR-1</strain>
    </source>
</reference>
<dbReference type="SUPFAM" id="SSF55785">
    <property type="entry name" value="PYP-like sensor domain (PAS domain)"/>
    <property type="match status" value="2"/>
</dbReference>
<accession>V6F150</accession>
<protein>
    <recommendedName>
        <fullName evidence="3">histidine kinase</fullName>
        <ecNumber evidence="3">2.7.13.3</ecNumber>
    </recommendedName>
</protein>
<evidence type="ECO:0000313" key="13">
    <source>
        <dbReference type="Proteomes" id="UP000018922"/>
    </source>
</evidence>
<organism evidence="12 13">
    <name type="scientific">Magnetospirillum gryphiswaldense (strain DSM 6361 / JCM 21280 / NBRC 15271 / MSR-1)</name>
    <dbReference type="NCBI Taxonomy" id="431944"/>
    <lineage>
        <taxon>Bacteria</taxon>
        <taxon>Pseudomonadati</taxon>
        <taxon>Pseudomonadota</taxon>
        <taxon>Alphaproteobacteria</taxon>
        <taxon>Rhodospirillales</taxon>
        <taxon>Rhodospirillaceae</taxon>
        <taxon>Magnetospirillum</taxon>
    </lineage>
</organism>
<dbReference type="GO" id="GO:0016020">
    <property type="term" value="C:membrane"/>
    <property type="evidence" value="ECO:0007669"/>
    <property type="project" value="UniProtKB-SubCell"/>
</dbReference>
<dbReference type="Gene3D" id="1.10.287.130">
    <property type="match status" value="1"/>
</dbReference>
<comment type="catalytic activity">
    <reaction evidence="1">
        <text>ATP + protein L-histidine = ADP + protein N-phospho-L-histidine.</text>
        <dbReference type="EC" id="2.7.13.3"/>
    </reaction>
</comment>
<keyword evidence="7" id="KW-0812">Transmembrane</keyword>
<dbReference type="EC" id="2.7.13.3" evidence="3"/>
<dbReference type="PROSITE" id="PS50109">
    <property type="entry name" value="HIS_KIN"/>
    <property type="match status" value="1"/>
</dbReference>
<keyword evidence="4" id="KW-0597">Phosphoprotein</keyword>
<dbReference type="Pfam" id="PF13426">
    <property type="entry name" value="PAS_9"/>
    <property type="match status" value="2"/>
</dbReference>
<dbReference type="PRINTS" id="PR00344">
    <property type="entry name" value="BCTRLSENSOR"/>
</dbReference>
<evidence type="ECO:0000313" key="12">
    <source>
        <dbReference type="EMBL" id="CDK99117.1"/>
    </source>
</evidence>
<dbReference type="InterPro" id="IPR035965">
    <property type="entry name" value="PAS-like_dom_sf"/>
</dbReference>
<dbReference type="eggNOG" id="COG4251">
    <property type="taxonomic scope" value="Bacteria"/>
</dbReference>
<dbReference type="AlphaFoldDB" id="V6F150"/>
<dbReference type="PROSITE" id="PS50885">
    <property type="entry name" value="HAMP"/>
    <property type="match status" value="1"/>
</dbReference>
<dbReference type="SMART" id="SM00086">
    <property type="entry name" value="PAC"/>
    <property type="match status" value="2"/>
</dbReference>
<dbReference type="HOGENOM" id="CLU_000445_114_21_5"/>
<dbReference type="EMBL" id="HG794546">
    <property type="protein sequence ID" value="CDK99117.1"/>
    <property type="molecule type" value="Genomic_DNA"/>
</dbReference>
<evidence type="ECO:0000259" key="9">
    <source>
        <dbReference type="PROSITE" id="PS50112"/>
    </source>
</evidence>
<dbReference type="CDD" id="cd00082">
    <property type="entry name" value="HisKA"/>
    <property type="match status" value="1"/>
</dbReference>
<evidence type="ECO:0000259" key="11">
    <source>
        <dbReference type="PROSITE" id="PS50885"/>
    </source>
</evidence>
<dbReference type="PANTHER" id="PTHR43304">
    <property type="entry name" value="PHYTOCHROME-LIKE PROTEIN CPH1"/>
    <property type="match status" value="1"/>
</dbReference>
<dbReference type="InterPro" id="IPR004358">
    <property type="entry name" value="Sig_transdc_His_kin-like_C"/>
</dbReference>
<dbReference type="SUPFAM" id="SSF55874">
    <property type="entry name" value="ATPase domain of HSP90 chaperone/DNA topoisomerase II/histidine kinase"/>
    <property type="match status" value="1"/>
</dbReference>
<dbReference type="STRING" id="1430440.MGMSRv2__1902"/>
<feature type="transmembrane region" description="Helical" evidence="7">
    <location>
        <begin position="319"/>
        <end position="338"/>
    </location>
</feature>
<proteinExistence type="predicted"/>
<dbReference type="InterPro" id="IPR000700">
    <property type="entry name" value="PAS-assoc_C"/>
</dbReference>
<evidence type="ECO:0000259" key="8">
    <source>
        <dbReference type="PROSITE" id="PS50109"/>
    </source>
</evidence>
<dbReference type="SMART" id="SM00388">
    <property type="entry name" value="HisKA"/>
    <property type="match status" value="1"/>
</dbReference>
<dbReference type="PANTHER" id="PTHR43304:SF1">
    <property type="entry name" value="PAC DOMAIN-CONTAINING PROTEIN"/>
    <property type="match status" value="1"/>
</dbReference>
<evidence type="ECO:0000256" key="6">
    <source>
        <dbReference type="ARBA" id="ARBA00022777"/>
    </source>
</evidence>
<feature type="domain" description="HAMP" evidence="11">
    <location>
        <begin position="339"/>
        <end position="392"/>
    </location>
</feature>
<dbReference type="Pfam" id="PF02518">
    <property type="entry name" value="HATPase_c"/>
    <property type="match status" value="1"/>
</dbReference>
<dbReference type="InterPro" id="IPR036890">
    <property type="entry name" value="HATPase_C_sf"/>
</dbReference>
<dbReference type="InterPro" id="IPR005467">
    <property type="entry name" value="His_kinase_dom"/>
</dbReference>
<feature type="transmembrane region" description="Helical" evidence="7">
    <location>
        <begin position="34"/>
        <end position="54"/>
    </location>
</feature>
<dbReference type="InterPro" id="IPR003594">
    <property type="entry name" value="HATPase_dom"/>
</dbReference>
<dbReference type="Proteomes" id="UP000018922">
    <property type="component" value="Chromosome I"/>
</dbReference>
<dbReference type="Gene3D" id="3.30.565.10">
    <property type="entry name" value="Histidine kinase-like ATPase, C-terminal domain"/>
    <property type="match status" value="1"/>
</dbReference>
<dbReference type="SMART" id="SM00091">
    <property type="entry name" value="PAS"/>
    <property type="match status" value="2"/>
</dbReference>